<evidence type="ECO:0000256" key="5">
    <source>
        <dbReference type="SAM" id="SignalP"/>
    </source>
</evidence>
<feature type="signal peptide" evidence="5">
    <location>
        <begin position="1"/>
        <end position="17"/>
    </location>
</feature>
<keyword evidence="3" id="KW-0479">Metal-binding</keyword>
<dbReference type="EMBL" id="JH725161">
    <property type="protein sequence ID" value="EJP65972.1"/>
    <property type="molecule type" value="Genomic_DNA"/>
</dbReference>
<evidence type="ECO:0000313" key="6">
    <source>
        <dbReference type="EMBL" id="EJP65972.1"/>
    </source>
</evidence>
<dbReference type="GeneID" id="19887955"/>
<dbReference type="InParanoid" id="J4UMC2"/>
<dbReference type="STRING" id="655819.J4UMC2"/>
<evidence type="ECO:0000256" key="4">
    <source>
        <dbReference type="ARBA" id="ARBA00023004"/>
    </source>
</evidence>
<evidence type="ECO:0000256" key="3">
    <source>
        <dbReference type="ARBA" id="ARBA00022723"/>
    </source>
</evidence>
<comment type="cofactor">
    <cofactor evidence="1">
        <name>Fe(2+)</name>
        <dbReference type="ChEBI" id="CHEBI:29033"/>
    </cofactor>
</comment>
<dbReference type="GO" id="GO:0016702">
    <property type="term" value="F:oxidoreductase activity, acting on single donors with incorporation of molecular oxygen, incorporation of two atoms of oxygen"/>
    <property type="evidence" value="ECO:0007669"/>
    <property type="project" value="InterPro"/>
</dbReference>
<dbReference type="Pfam" id="PF03055">
    <property type="entry name" value="RPE65"/>
    <property type="match status" value="1"/>
</dbReference>
<name>J4UMC2_BEAB2</name>
<reference evidence="6 7" key="1">
    <citation type="journal article" date="2012" name="Sci. Rep.">
        <title>Genomic perspectives on the evolution of fungal entomopathogenicity in Beauveria bassiana.</title>
        <authorList>
            <person name="Xiao G."/>
            <person name="Ying S.H."/>
            <person name="Zheng P."/>
            <person name="Wang Z.L."/>
            <person name="Zhang S."/>
            <person name="Xie X.Q."/>
            <person name="Shang Y."/>
            <person name="St Leger R.J."/>
            <person name="Zhao G.P."/>
            <person name="Wang C."/>
            <person name="Feng M.G."/>
        </authorList>
    </citation>
    <scope>NUCLEOTIDE SEQUENCE [LARGE SCALE GENOMIC DNA]</scope>
    <source>
        <strain evidence="6 7">ARSEF 2860</strain>
    </source>
</reference>
<proteinExistence type="inferred from homology"/>
<organism evidence="6 7">
    <name type="scientific">Beauveria bassiana (strain ARSEF 2860)</name>
    <name type="common">White muscardine disease fungus</name>
    <name type="synonym">Tritirachium shiotae</name>
    <dbReference type="NCBI Taxonomy" id="655819"/>
    <lineage>
        <taxon>Eukaryota</taxon>
        <taxon>Fungi</taxon>
        <taxon>Dikarya</taxon>
        <taxon>Ascomycota</taxon>
        <taxon>Pezizomycotina</taxon>
        <taxon>Sordariomycetes</taxon>
        <taxon>Hypocreomycetidae</taxon>
        <taxon>Hypocreales</taxon>
        <taxon>Cordycipitaceae</taxon>
        <taxon>Beauveria</taxon>
    </lineage>
</organism>
<keyword evidence="4" id="KW-0408">Iron</keyword>
<dbReference type="GO" id="GO:0046872">
    <property type="term" value="F:metal ion binding"/>
    <property type="evidence" value="ECO:0007669"/>
    <property type="project" value="UniProtKB-KW"/>
</dbReference>
<gene>
    <name evidence="6" type="ORF">BBA_04943</name>
</gene>
<dbReference type="AlphaFoldDB" id="J4UMC2"/>
<dbReference type="RefSeq" id="XP_008598262.1">
    <property type="nucleotide sequence ID" value="XM_008600040.1"/>
</dbReference>
<dbReference type="InterPro" id="IPR004294">
    <property type="entry name" value="Carotenoid_Oase"/>
</dbReference>
<keyword evidence="7" id="KW-1185">Reference proteome</keyword>
<dbReference type="HOGENOM" id="CLU_1434217_0_0_1"/>
<comment type="similarity">
    <text evidence="2">Belongs to the carotenoid oxygenase family.</text>
</comment>
<feature type="chain" id="PRO_5003781820" evidence="5">
    <location>
        <begin position="18"/>
        <end position="189"/>
    </location>
</feature>
<keyword evidence="5" id="KW-0732">Signal</keyword>
<sequence>MCVTAIVTVLIVHLEYARRTGHTLPLQPKPHPYLQGNFAPIHKTPPLTRCVFSGHLPQKLSGGHCYIVIACRVARTLSLIIISRLPGSPQPIKKISVANTALLYHEGRALATGETGPPMRVLLPSLDTVGRLQGGRTQGELTVPASQSEQELLGGHDPLAFSREWTTAHPRVDPRTKELILFRSTFVSP</sequence>
<dbReference type="Proteomes" id="UP000002762">
    <property type="component" value="Unassembled WGS sequence"/>
</dbReference>
<evidence type="ECO:0000313" key="7">
    <source>
        <dbReference type="Proteomes" id="UP000002762"/>
    </source>
</evidence>
<evidence type="ECO:0000256" key="2">
    <source>
        <dbReference type="ARBA" id="ARBA00006787"/>
    </source>
</evidence>
<accession>J4UMC2</accession>
<protein>
    <submittedName>
        <fullName evidence="6">Putative carotenoid oxygenase</fullName>
    </submittedName>
</protein>
<evidence type="ECO:0000256" key="1">
    <source>
        <dbReference type="ARBA" id="ARBA00001954"/>
    </source>
</evidence>